<evidence type="ECO:0000313" key="5">
    <source>
        <dbReference type="Proteomes" id="UP000031890"/>
    </source>
</evidence>
<feature type="signal peptide" evidence="3">
    <location>
        <begin position="1"/>
        <end position="25"/>
    </location>
</feature>
<evidence type="ECO:0000256" key="3">
    <source>
        <dbReference type="SAM" id="SignalP"/>
    </source>
</evidence>
<dbReference type="AlphaFoldDB" id="A0A0B6EUI9"/>
<name>A0A0B6EUI9_9CORY</name>
<keyword evidence="3" id="KW-0732">Signal</keyword>
<dbReference type="EMBL" id="CP010827">
    <property type="protein sequence ID" value="AJI80112.1"/>
    <property type="molecule type" value="Genomic_DNA"/>
</dbReference>
<organism evidence="4 5">
    <name type="scientific">Corynebacterium singulare</name>
    <dbReference type="NCBI Taxonomy" id="161899"/>
    <lineage>
        <taxon>Bacteria</taxon>
        <taxon>Bacillati</taxon>
        <taxon>Actinomycetota</taxon>
        <taxon>Actinomycetes</taxon>
        <taxon>Mycobacteriales</taxon>
        <taxon>Corynebacteriaceae</taxon>
        <taxon>Corynebacterium</taxon>
    </lineage>
</organism>
<feature type="chain" id="PRO_5039681893" description="Secreted protein" evidence="3">
    <location>
        <begin position="26"/>
        <end position="722"/>
    </location>
</feature>
<evidence type="ECO:0000256" key="1">
    <source>
        <dbReference type="SAM" id="MobiDB-lite"/>
    </source>
</evidence>
<evidence type="ECO:0008006" key="6">
    <source>
        <dbReference type="Google" id="ProtNLM"/>
    </source>
</evidence>
<dbReference type="RefSeq" id="WP_052471434.1">
    <property type="nucleotide sequence ID" value="NZ_CP010827.1"/>
</dbReference>
<dbReference type="KEGG" id="csx:CSING_13145"/>
<protein>
    <recommendedName>
        <fullName evidence="6">Secreted protein</fullName>
    </recommendedName>
</protein>
<dbReference type="Proteomes" id="UP000031890">
    <property type="component" value="Chromosome"/>
</dbReference>
<sequence length="722" mass="77317">MSRHGWRVALAAALALGCVTPAAQAEAQEDSLANAQYWLGSRGPDELELSLLSASEARVGDTVEMTLKIHNPTDSAVDNLQITTRRSDAVRSTTQARQELAVGSFPYYGPSESSGALKPGESREVTVAVPTALGEESTLAITEPGAYPVLFTLTGTRDGQTASFAEERTILDFQGTQDAPENPRAFSIIYPLTAEVDVVPGDTGGQDLILQSEQLPEQMAPGGRLDQLLDIYVDHDLHGSGCVALDPALVDAASRIASGYTVNDSRPPIAQRPKRLRDSWFSSSDNDRGEPGQHSQDAAAWLDKLKGLDCRMLMPWANTDTDAVAHVGNERLTHEAVEQGAETVERVLGNPLNTSLTAPATGISEHEFSVPMLVADNSAWAGKAVTFDASLGALLAQTGSLPQTTGYSNPEMRYDFAEDSEQARALSAGASLSIASQELLHGGDEEPEGLVAKLPNYHDPAAARAVMDTAQRLLNSQHLSPRPVTTLPIESSEGEPGSPYVNPAAFHDAEITQVAQQARYTDELMSIMVNDPAIAMTRYEFTLPLRRDLLAVLSDTRRTSLRGFRPAVEDSRKRLEENADVLRDLRASVSLIPPGNVYTRVSESSPLLIVAENGLPLPVDAHLAYDAPDGATLNTQDSVHIPAKGSITVSMTADLPSDADRTSLRLWLATPSEHLISDPIDITVQTRAGIVSVYGAGIVAALVLVLAALFRLGKRKKKNTHG</sequence>
<accession>A0A0B6EUI9</accession>
<keyword evidence="2" id="KW-1133">Transmembrane helix</keyword>
<dbReference type="HOGENOM" id="CLU_017917_0_0_11"/>
<feature type="transmembrane region" description="Helical" evidence="2">
    <location>
        <begin position="688"/>
        <end position="710"/>
    </location>
</feature>
<feature type="region of interest" description="Disordered" evidence="1">
    <location>
        <begin position="260"/>
        <end position="296"/>
    </location>
</feature>
<dbReference type="STRING" id="161899.CSING_13145"/>
<dbReference type="PROSITE" id="PS51257">
    <property type="entry name" value="PROKAR_LIPOPROTEIN"/>
    <property type="match status" value="1"/>
</dbReference>
<proteinExistence type="predicted"/>
<evidence type="ECO:0000313" key="4">
    <source>
        <dbReference type="EMBL" id="AJI80112.1"/>
    </source>
</evidence>
<keyword evidence="2" id="KW-0472">Membrane</keyword>
<dbReference type="OrthoDB" id="3797035at2"/>
<gene>
    <name evidence="4" type="ORF">CSING_13145</name>
</gene>
<reference evidence="4 5" key="1">
    <citation type="journal article" date="2015" name="Genome Announc.">
        <title>Complete Genome Sequence and Annotation of Corynebacterium singulare DSM 44357, Isolated from a Human Semen Specimen.</title>
        <authorList>
            <person name="Merten M."/>
            <person name="Brinkrolf K."/>
            <person name="Albersmeier A."/>
            <person name="Kutter Y."/>
            <person name="Ruckert C."/>
            <person name="Tauch A."/>
        </authorList>
    </citation>
    <scope>NUCLEOTIDE SEQUENCE [LARGE SCALE GENOMIC DNA]</scope>
    <source>
        <strain evidence="4">IBS B52218</strain>
    </source>
</reference>
<evidence type="ECO:0000256" key="2">
    <source>
        <dbReference type="SAM" id="Phobius"/>
    </source>
</evidence>
<keyword evidence="2" id="KW-0812">Transmembrane</keyword>